<dbReference type="InterPro" id="IPR009057">
    <property type="entry name" value="Homeodomain-like_sf"/>
</dbReference>
<reference evidence="6 7" key="1">
    <citation type="submission" date="2019-04" db="EMBL/GenBank/DDBJ databases">
        <title>Flavobacterium sp. GS03.</title>
        <authorList>
            <person name="Kim H."/>
        </authorList>
    </citation>
    <scope>NUCLEOTIDE SEQUENCE [LARGE SCALE GENOMIC DNA]</scope>
    <source>
        <strain evidence="6 7">GS03</strain>
    </source>
</reference>
<dbReference type="SUPFAM" id="SSF46689">
    <property type="entry name" value="Homeodomain-like"/>
    <property type="match status" value="1"/>
</dbReference>
<dbReference type="GO" id="GO:0043565">
    <property type="term" value="F:sequence-specific DNA binding"/>
    <property type="evidence" value="ECO:0007669"/>
    <property type="project" value="InterPro"/>
</dbReference>
<dbReference type="Gene3D" id="1.10.10.60">
    <property type="entry name" value="Homeodomain-like"/>
    <property type="match status" value="2"/>
</dbReference>
<keyword evidence="4" id="KW-0812">Transmembrane</keyword>
<dbReference type="AlphaFoldDB" id="A0A4P7PVA3"/>
<evidence type="ECO:0000256" key="4">
    <source>
        <dbReference type="SAM" id="Phobius"/>
    </source>
</evidence>
<feature type="domain" description="HTH araC/xylS-type" evidence="5">
    <location>
        <begin position="409"/>
        <end position="517"/>
    </location>
</feature>
<keyword evidence="3" id="KW-0804">Transcription</keyword>
<dbReference type="SMART" id="SM00342">
    <property type="entry name" value="HTH_ARAC"/>
    <property type="match status" value="1"/>
</dbReference>
<keyword evidence="4" id="KW-1133">Transmembrane helix</keyword>
<dbReference type="Gene3D" id="1.25.40.10">
    <property type="entry name" value="Tetratricopeptide repeat domain"/>
    <property type="match status" value="1"/>
</dbReference>
<dbReference type="InterPro" id="IPR018060">
    <property type="entry name" value="HTH_AraC"/>
</dbReference>
<evidence type="ECO:0000256" key="3">
    <source>
        <dbReference type="ARBA" id="ARBA00023163"/>
    </source>
</evidence>
<dbReference type="InterPro" id="IPR011990">
    <property type="entry name" value="TPR-like_helical_dom_sf"/>
</dbReference>
<dbReference type="PROSITE" id="PS01124">
    <property type="entry name" value="HTH_ARAC_FAMILY_2"/>
    <property type="match status" value="1"/>
</dbReference>
<keyword evidence="2" id="KW-0238">DNA-binding</keyword>
<evidence type="ECO:0000256" key="2">
    <source>
        <dbReference type="ARBA" id="ARBA00023125"/>
    </source>
</evidence>
<keyword evidence="1" id="KW-0805">Transcription regulation</keyword>
<dbReference type="EMBL" id="CP038810">
    <property type="protein sequence ID" value="QBZ98931.1"/>
    <property type="molecule type" value="Genomic_DNA"/>
</dbReference>
<accession>A0A4P7PVA3</accession>
<protein>
    <recommendedName>
        <fullName evidence="5">HTH araC/xylS-type domain-containing protein</fullName>
    </recommendedName>
</protein>
<feature type="transmembrane region" description="Helical" evidence="4">
    <location>
        <begin position="339"/>
        <end position="358"/>
    </location>
</feature>
<proteinExistence type="predicted"/>
<dbReference type="Pfam" id="PF12833">
    <property type="entry name" value="HTH_18"/>
    <property type="match status" value="1"/>
</dbReference>
<dbReference type="GO" id="GO:0003700">
    <property type="term" value="F:DNA-binding transcription factor activity"/>
    <property type="evidence" value="ECO:0007669"/>
    <property type="project" value="InterPro"/>
</dbReference>
<evidence type="ECO:0000313" key="6">
    <source>
        <dbReference type="EMBL" id="QBZ98931.1"/>
    </source>
</evidence>
<name>A0A4P7PVA3_9FLAO</name>
<dbReference type="RefSeq" id="WP_136152809.1">
    <property type="nucleotide sequence ID" value="NZ_CP038810.1"/>
</dbReference>
<sequence length="528" mass="61084">MKYLTPINRYFHILFLFGVIHSTINAQTSNKYYLADDIENLIYSNPDQALKIAQYLLSKTNTSDSNKSRINYLISKAYIVKGDYSSALNFLYEEKNYRDYLTEEQKINIDISKIALLRNLTLDKQSKKILEKLESTVVSDDKLKLYLEVAIAIEKSKFLLDESKLQEKIEELKKEEPTVAKITKDFKDIALNYNIALGQLYLKQKNLALAQKQFELAMSNLNQQNVENVYAKIDVLNGLASVHFLKKEYGEAITLSKEAMSYVERIGNLFSQIKVNQLQSEIYLATNDVANYKLINSKFFELQSEAEGQEQEAINTSFNLISDEYADGYSDEKSKYIKIIYIVSGLFLIVILISFFFWQKIAANKKRLVEIINYIEITRSNLMTSFSITDKKLEKSEPKKHVILKETEEHILNKLKRFESSKRFINKDISLAVLAGQLDSNTKYLSEIINTHYNVNFNTYINKLRVNYIIEKLKTDPNFINYKISYLAENCGFSSHSSFATVFKTITGISPVKFIELLNQEKENNLLE</sequence>
<evidence type="ECO:0000259" key="5">
    <source>
        <dbReference type="PROSITE" id="PS01124"/>
    </source>
</evidence>
<organism evidence="6 7">
    <name type="scientific">Flavobacterium sangjuense</name>
    <dbReference type="NCBI Taxonomy" id="2518177"/>
    <lineage>
        <taxon>Bacteria</taxon>
        <taxon>Pseudomonadati</taxon>
        <taxon>Bacteroidota</taxon>
        <taxon>Flavobacteriia</taxon>
        <taxon>Flavobacteriales</taxon>
        <taxon>Flavobacteriaceae</taxon>
        <taxon>Flavobacterium</taxon>
    </lineage>
</organism>
<keyword evidence="7" id="KW-1185">Reference proteome</keyword>
<evidence type="ECO:0000256" key="1">
    <source>
        <dbReference type="ARBA" id="ARBA00023015"/>
    </source>
</evidence>
<dbReference type="PANTHER" id="PTHR43280:SF34">
    <property type="entry name" value="ARAC-FAMILY TRANSCRIPTIONAL REGULATOR"/>
    <property type="match status" value="1"/>
</dbReference>
<dbReference type="PANTHER" id="PTHR43280">
    <property type="entry name" value="ARAC-FAMILY TRANSCRIPTIONAL REGULATOR"/>
    <property type="match status" value="1"/>
</dbReference>
<evidence type="ECO:0000313" key="7">
    <source>
        <dbReference type="Proteomes" id="UP000296862"/>
    </source>
</evidence>
<dbReference type="OrthoDB" id="5295174at2"/>
<keyword evidence="4" id="KW-0472">Membrane</keyword>
<dbReference type="KEGG" id="fsn:GS03_02443"/>
<gene>
    <name evidence="6" type="ORF">GS03_02443</name>
</gene>
<dbReference type="Proteomes" id="UP000296862">
    <property type="component" value="Chromosome"/>
</dbReference>